<dbReference type="InterPro" id="IPR000531">
    <property type="entry name" value="Beta-barrel_TonB"/>
</dbReference>
<evidence type="ECO:0000259" key="14">
    <source>
        <dbReference type="Pfam" id="PF00593"/>
    </source>
</evidence>
<dbReference type="InterPro" id="IPR037066">
    <property type="entry name" value="Plug_dom_sf"/>
</dbReference>
<accession>A0A6I3T3R0</accession>
<evidence type="ECO:0000313" key="17">
    <source>
        <dbReference type="EMBL" id="MTV56151.1"/>
    </source>
</evidence>
<feature type="chain" id="PRO_5026216273" evidence="13">
    <location>
        <begin position="21"/>
        <end position="738"/>
    </location>
</feature>
<comment type="similarity">
    <text evidence="2 11 12">Belongs to the TonB-dependent receptor family.</text>
</comment>
<dbReference type="OrthoDB" id="8671598at2"/>
<name>A0A6I3T3R0_9BURK</name>
<dbReference type="Pfam" id="PF07715">
    <property type="entry name" value="Plug"/>
    <property type="match status" value="1"/>
</dbReference>
<dbReference type="SUPFAM" id="SSF56935">
    <property type="entry name" value="Porins"/>
    <property type="match status" value="1"/>
</dbReference>
<evidence type="ECO:0000256" key="11">
    <source>
        <dbReference type="PROSITE-ProRule" id="PRU01360"/>
    </source>
</evidence>
<dbReference type="PANTHER" id="PTHR30069">
    <property type="entry name" value="TONB-DEPENDENT OUTER MEMBRANE RECEPTOR"/>
    <property type="match status" value="1"/>
</dbReference>
<protein>
    <submittedName>
        <fullName evidence="17">TonB-dependent receptor</fullName>
    </submittedName>
</protein>
<dbReference type="CDD" id="cd01347">
    <property type="entry name" value="ligand_gated_channel"/>
    <property type="match status" value="1"/>
</dbReference>
<evidence type="ECO:0000256" key="2">
    <source>
        <dbReference type="ARBA" id="ARBA00009810"/>
    </source>
</evidence>
<reference evidence="17 18" key="3">
    <citation type="submission" date="2019-11" db="EMBL/GenBank/DDBJ databases">
        <title>Type strains purchased from KCTC, JCM and DSMZ.</title>
        <authorList>
            <person name="Lu H."/>
        </authorList>
    </citation>
    <scope>NUCLEOTIDE SEQUENCE [LARGE SCALE GENOMIC DNA]</scope>
    <source>
        <strain evidence="17 18">KCTC 52429</strain>
    </source>
</reference>
<feature type="signal peptide" evidence="13">
    <location>
        <begin position="1"/>
        <end position="20"/>
    </location>
</feature>
<evidence type="ECO:0000313" key="18">
    <source>
        <dbReference type="Proteomes" id="UP000430634"/>
    </source>
</evidence>
<dbReference type="GO" id="GO:0015344">
    <property type="term" value="F:siderophore uptake transmembrane transporter activity"/>
    <property type="evidence" value="ECO:0007669"/>
    <property type="project" value="TreeGrafter"/>
</dbReference>
<reference evidence="16" key="1">
    <citation type="journal article" date="2014" name="Int. J. Syst. Evol. Microbiol.">
        <title>Complete genome of a new Firmicutes species belonging to the dominant human colonic microbiota ('Ruminococcus bicirculans') reveals two chromosomes and a selective capacity to utilize plant glucans.</title>
        <authorList>
            <consortium name="NISC Comparative Sequencing Program"/>
            <person name="Wegmann U."/>
            <person name="Louis P."/>
            <person name="Goesmann A."/>
            <person name="Henrissat B."/>
            <person name="Duncan S.H."/>
            <person name="Flint H.J."/>
        </authorList>
    </citation>
    <scope>NUCLEOTIDE SEQUENCE</scope>
    <source>
        <strain evidence="16">CGMCC 1.15931</strain>
    </source>
</reference>
<keyword evidence="4 11" id="KW-1134">Transmembrane beta strand</keyword>
<dbReference type="RefSeq" id="WP_155473389.1">
    <property type="nucleotide sequence ID" value="NZ_BMKG01000006.1"/>
</dbReference>
<evidence type="ECO:0000256" key="7">
    <source>
        <dbReference type="ARBA" id="ARBA00023077"/>
    </source>
</evidence>
<evidence type="ECO:0000256" key="4">
    <source>
        <dbReference type="ARBA" id="ARBA00022452"/>
    </source>
</evidence>
<keyword evidence="6 13" id="KW-0732">Signal</keyword>
<dbReference type="EMBL" id="WNKZ01000135">
    <property type="protein sequence ID" value="MTV56151.1"/>
    <property type="molecule type" value="Genomic_DNA"/>
</dbReference>
<dbReference type="Gene3D" id="2.40.170.20">
    <property type="entry name" value="TonB-dependent receptor, beta-barrel domain"/>
    <property type="match status" value="1"/>
</dbReference>
<dbReference type="Proteomes" id="UP000430634">
    <property type="component" value="Unassembled WGS sequence"/>
</dbReference>
<evidence type="ECO:0000259" key="15">
    <source>
        <dbReference type="Pfam" id="PF07715"/>
    </source>
</evidence>
<dbReference type="GO" id="GO:0044718">
    <property type="term" value="P:siderophore transmembrane transport"/>
    <property type="evidence" value="ECO:0007669"/>
    <property type="project" value="TreeGrafter"/>
</dbReference>
<keyword evidence="3 11" id="KW-0813">Transport</keyword>
<evidence type="ECO:0000256" key="13">
    <source>
        <dbReference type="SAM" id="SignalP"/>
    </source>
</evidence>
<dbReference type="InterPro" id="IPR036942">
    <property type="entry name" value="Beta-barrel_TonB_sf"/>
</dbReference>
<dbReference type="Proteomes" id="UP000622638">
    <property type="component" value="Unassembled WGS sequence"/>
</dbReference>
<evidence type="ECO:0000256" key="12">
    <source>
        <dbReference type="RuleBase" id="RU003357"/>
    </source>
</evidence>
<comment type="caution">
    <text evidence="17">The sequence shown here is derived from an EMBL/GenBank/DDBJ whole genome shotgun (WGS) entry which is preliminary data.</text>
</comment>
<dbReference type="PANTHER" id="PTHR30069:SF29">
    <property type="entry name" value="HEMOGLOBIN AND HEMOGLOBIN-HAPTOGLOBIN-BINDING PROTEIN 1-RELATED"/>
    <property type="match status" value="1"/>
</dbReference>
<evidence type="ECO:0000256" key="10">
    <source>
        <dbReference type="ARBA" id="ARBA00023237"/>
    </source>
</evidence>
<keyword evidence="10 11" id="KW-0998">Cell outer membrane</keyword>
<evidence type="ECO:0000313" key="16">
    <source>
        <dbReference type="EMBL" id="GGB95588.1"/>
    </source>
</evidence>
<proteinExistence type="inferred from homology"/>
<evidence type="ECO:0000256" key="9">
    <source>
        <dbReference type="ARBA" id="ARBA00023170"/>
    </source>
</evidence>
<evidence type="ECO:0000313" key="19">
    <source>
        <dbReference type="Proteomes" id="UP000622638"/>
    </source>
</evidence>
<keyword evidence="19" id="KW-1185">Reference proteome</keyword>
<keyword evidence="7 12" id="KW-0798">TonB box</keyword>
<evidence type="ECO:0000256" key="3">
    <source>
        <dbReference type="ARBA" id="ARBA00022448"/>
    </source>
</evidence>
<keyword evidence="9 17" id="KW-0675">Receptor</keyword>
<evidence type="ECO:0000256" key="5">
    <source>
        <dbReference type="ARBA" id="ARBA00022692"/>
    </source>
</evidence>
<organism evidence="17 18">
    <name type="scientific">Pseudoduganella buxea</name>
    <dbReference type="NCBI Taxonomy" id="1949069"/>
    <lineage>
        <taxon>Bacteria</taxon>
        <taxon>Pseudomonadati</taxon>
        <taxon>Pseudomonadota</taxon>
        <taxon>Betaproteobacteria</taxon>
        <taxon>Burkholderiales</taxon>
        <taxon>Oxalobacteraceae</taxon>
        <taxon>Telluria group</taxon>
        <taxon>Pseudoduganella</taxon>
    </lineage>
</organism>
<feature type="domain" description="TonB-dependent receptor plug" evidence="15">
    <location>
        <begin position="62"/>
        <end position="161"/>
    </location>
</feature>
<dbReference type="EMBL" id="BMKG01000006">
    <property type="protein sequence ID" value="GGB95588.1"/>
    <property type="molecule type" value="Genomic_DNA"/>
</dbReference>
<dbReference type="InterPro" id="IPR039426">
    <property type="entry name" value="TonB-dep_rcpt-like"/>
</dbReference>
<feature type="domain" description="TonB-dependent receptor-like beta-barrel" evidence="14">
    <location>
        <begin position="280"/>
        <end position="700"/>
    </location>
</feature>
<evidence type="ECO:0000256" key="8">
    <source>
        <dbReference type="ARBA" id="ARBA00023136"/>
    </source>
</evidence>
<dbReference type="GO" id="GO:0009279">
    <property type="term" value="C:cell outer membrane"/>
    <property type="evidence" value="ECO:0007669"/>
    <property type="project" value="UniProtKB-SubCell"/>
</dbReference>
<evidence type="ECO:0000256" key="6">
    <source>
        <dbReference type="ARBA" id="ARBA00022729"/>
    </source>
</evidence>
<dbReference type="Gene3D" id="2.170.130.10">
    <property type="entry name" value="TonB-dependent receptor, plug domain"/>
    <property type="match status" value="1"/>
</dbReference>
<dbReference type="InterPro" id="IPR012910">
    <property type="entry name" value="Plug_dom"/>
</dbReference>
<dbReference type="AlphaFoldDB" id="A0A6I3T3R0"/>
<keyword evidence="5 11" id="KW-0812">Transmembrane</keyword>
<reference evidence="19" key="2">
    <citation type="journal article" date="2019" name="Int. J. Syst. Evol. Microbiol.">
        <title>The Global Catalogue of Microorganisms (GCM) 10K type strain sequencing project: providing services to taxonomists for standard genome sequencing and annotation.</title>
        <authorList>
            <consortium name="The Broad Institute Genomics Platform"/>
            <consortium name="The Broad Institute Genome Sequencing Center for Infectious Disease"/>
            <person name="Wu L."/>
            <person name="Ma J."/>
        </authorList>
    </citation>
    <scope>NUCLEOTIDE SEQUENCE [LARGE SCALE GENOMIC DNA]</scope>
    <source>
        <strain evidence="19">CGMCC 1.15931</strain>
    </source>
</reference>
<sequence length="738" mass="79669">MTRLLPLACLALLGNISAQAQEAMASAAGSAAAPRPEPAAAAAPVTAVTITGTAISDTQARQDSTAAKTVIGRAEIDRHGATSMGEILKRLPGITINSAPGRSGGEIRMRGLGNGYTQVLVNGERPQAGFSPESLVPEQVERIEIIRGAVAEYSAQGIAGTINIVLREGYRQKDVQLRLTDTFDDGKHSPIVSISLPGKNGALTWLLTATATSNIEKDDSTTSYVDMLADATVVRAETATDHIKPRNNMLQVAPRITYRFANGDTLNFQPALSASHSHNSIRGTLAQRIGSAAPEYARVFGNGDADAVFFRGTGNWLHKMAQGGKLDVKFSLGAGRTESTAARDQYDAAGVLLDRYDDRDKARGWGITNGAKYTRPLAKGHVIAAGWDAEAGYSRRRTDALRNGAPIFADAGGEVSADTLRLGLYVQDEWEITPQWSAYLGLRWEGLRIKAEEQARAISNRASVLSPILHTVWRIPGTTKDQVRASLSRAYRAPQLTELLATPLASRLNGPTRPDRMGNPDLKPELAQGLDLAYEHYLGKSGIVSAGGFVRRIDDLIRRELSLVQTAQGLRWVSRPANAGDARSSGIELEAKLMASELWQDAPKVDLRANYSYFWSSVDQVPGPDNRLDQQVRQTGNLGIDYHLNKLPLSIGGTYNWTPAGAVQLSSVERVVTGAKRQLDIYALWKFDANTNLRIGGRNLLAQDYLSDRIVATGLLTQGAATATSTRATWTIKLETKL</sequence>
<dbReference type="PROSITE" id="PS52016">
    <property type="entry name" value="TONB_DEPENDENT_REC_3"/>
    <property type="match status" value="1"/>
</dbReference>
<keyword evidence="8 11" id="KW-0472">Membrane</keyword>
<dbReference type="Pfam" id="PF00593">
    <property type="entry name" value="TonB_dep_Rec_b-barrel"/>
    <property type="match status" value="1"/>
</dbReference>
<reference evidence="16" key="4">
    <citation type="submission" date="2024-05" db="EMBL/GenBank/DDBJ databases">
        <authorList>
            <person name="Sun Q."/>
            <person name="Zhou Y."/>
        </authorList>
    </citation>
    <scope>NUCLEOTIDE SEQUENCE</scope>
    <source>
        <strain evidence="16">CGMCC 1.15931</strain>
    </source>
</reference>
<evidence type="ECO:0000256" key="1">
    <source>
        <dbReference type="ARBA" id="ARBA00004571"/>
    </source>
</evidence>
<comment type="subcellular location">
    <subcellularLocation>
        <location evidence="1 11">Cell outer membrane</location>
        <topology evidence="1 11">Multi-pass membrane protein</topology>
    </subcellularLocation>
</comment>
<gene>
    <name evidence="16" type="ORF">GCM10011572_16940</name>
    <name evidence="17" type="ORF">GM672_25840</name>
</gene>